<dbReference type="EMBL" id="FXTT01000001">
    <property type="protein sequence ID" value="SMP01556.1"/>
    <property type="molecule type" value="Genomic_DNA"/>
</dbReference>
<dbReference type="Gene3D" id="3.40.190.10">
    <property type="entry name" value="Periplasmic binding protein-like II"/>
    <property type="match status" value="2"/>
</dbReference>
<organism evidence="1 2">
    <name type="scientific">Roseibium denhamense</name>
    <dbReference type="NCBI Taxonomy" id="76305"/>
    <lineage>
        <taxon>Bacteria</taxon>
        <taxon>Pseudomonadati</taxon>
        <taxon>Pseudomonadota</taxon>
        <taxon>Alphaproteobacteria</taxon>
        <taxon>Hyphomicrobiales</taxon>
        <taxon>Stappiaceae</taxon>
        <taxon>Roseibium</taxon>
    </lineage>
</organism>
<dbReference type="SUPFAM" id="SSF53850">
    <property type="entry name" value="Periplasmic binding protein-like II"/>
    <property type="match status" value="1"/>
</dbReference>
<accession>A0ABY1N6Q6</accession>
<evidence type="ECO:0000313" key="2">
    <source>
        <dbReference type="Proteomes" id="UP001157914"/>
    </source>
</evidence>
<name>A0ABY1N6Q6_9HYPH</name>
<comment type="caution">
    <text evidence="1">The sequence shown here is derived from an EMBL/GenBank/DDBJ whole genome shotgun (WGS) entry which is preliminary data.</text>
</comment>
<gene>
    <name evidence="1" type="ORF">SAMN06265374_0367</name>
</gene>
<reference evidence="1 2" key="1">
    <citation type="submission" date="2017-05" db="EMBL/GenBank/DDBJ databases">
        <authorList>
            <person name="Varghese N."/>
            <person name="Submissions S."/>
        </authorList>
    </citation>
    <scope>NUCLEOTIDE SEQUENCE [LARGE SCALE GENOMIC DNA]</scope>
    <source>
        <strain evidence="1 2">DSM 15949</strain>
    </source>
</reference>
<evidence type="ECO:0000313" key="1">
    <source>
        <dbReference type="EMBL" id="SMP01556.1"/>
    </source>
</evidence>
<sequence>MRRWVFAIGLLLWPSVLLPVKAAEPLKFSTIQDSTVSAVAAAIVSRAYEALGIGIEIYPTSGTRAITLAVKGAVDGDLVRISAVPEKHPVLIPIEIPGFALEGAIFVRRQDAGRFERGLPHDAYVGYQKGVILSERIAKSFENTWAGETERELFVMLQERRLDAVISDTIDGTLLVAQLCAHNLVALGGSVEAVQFYHLLHERNKGLAPQVGGALKRLYETGETKQIIQSELSSKKAVCG</sequence>
<proteinExistence type="predicted"/>
<keyword evidence="2" id="KW-1185">Reference proteome</keyword>
<dbReference type="RefSeq" id="WP_155191247.1">
    <property type="nucleotide sequence ID" value="NZ_BAAAEA010000001.1"/>
</dbReference>
<protein>
    <submittedName>
        <fullName evidence="1">Extracellular solute-binding protein, family 3</fullName>
    </submittedName>
</protein>
<dbReference type="Proteomes" id="UP001157914">
    <property type="component" value="Unassembled WGS sequence"/>
</dbReference>